<feature type="domain" description="Carboxymuconolactone decarboxylase-like" evidence="1">
    <location>
        <begin position="81"/>
        <end position="141"/>
    </location>
</feature>
<gene>
    <name evidence="2" type="ORF">PPAR1163_LOCUS9006</name>
</gene>
<evidence type="ECO:0000313" key="2">
    <source>
        <dbReference type="EMBL" id="CAD9250645.1"/>
    </source>
</evidence>
<dbReference type="Gene3D" id="1.20.1290.10">
    <property type="entry name" value="AhpD-like"/>
    <property type="match status" value="1"/>
</dbReference>
<dbReference type="InterPro" id="IPR029032">
    <property type="entry name" value="AhpD-like"/>
</dbReference>
<dbReference type="AlphaFoldDB" id="A0A7S1TY41"/>
<accession>A0A7S1TY41</accession>
<dbReference type="EMBL" id="HBGJ01014140">
    <property type="protein sequence ID" value="CAD9250645.1"/>
    <property type="molecule type" value="Transcribed_RNA"/>
</dbReference>
<name>A0A7S1TY41_9STRA</name>
<reference evidence="2" key="1">
    <citation type="submission" date="2021-01" db="EMBL/GenBank/DDBJ databases">
        <authorList>
            <person name="Corre E."/>
            <person name="Pelletier E."/>
            <person name="Niang G."/>
            <person name="Scheremetjew M."/>
            <person name="Finn R."/>
            <person name="Kale V."/>
            <person name="Holt S."/>
            <person name="Cochrane G."/>
            <person name="Meng A."/>
            <person name="Brown T."/>
            <person name="Cohen L."/>
        </authorList>
    </citation>
    <scope>NUCLEOTIDE SEQUENCE</scope>
    <source>
        <strain evidence="2">CCMP2877</strain>
    </source>
</reference>
<proteinExistence type="predicted"/>
<evidence type="ECO:0000259" key="1">
    <source>
        <dbReference type="Pfam" id="PF02627"/>
    </source>
</evidence>
<dbReference type="Pfam" id="PF02627">
    <property type="entry name" value="CMD"/>
    <property type="match status" value="1"/>
</dbReference>
<organism evidence="2">
    <name type="scientific">Phaeomonas parva</name>
    <dbReference type="NCBI Taxonomy" id="124430"/>
    <lineage>
        <taxon>Eukaryota</taxon>
        <taxon>Sar</taxon>
        <taxon>Stramenopiles</taxon>
        <taxon>Ochrophyta</taxon>
        <taxon>Pinguiophyceae</taxon>
        <taxon>Pinguiochrysidales</taxon>
        <taxon>Pinguiochrysidaceae</taxon>
        <taxon>Phaeomonas</taxon>
    </lineage>
</organism>
<dbReference type="PANTHER" id="PTHR34846">
    <property type="entry name" value="4-CARBOXYMUCONOLACTONE DECARBOXYLASE FAMILY PROTEIN (AFU_ORTHOLOGUE AFUA_6G11590)"/>
    <property type="match status" value="1"/>
</dbReference>
<dbReference type="GO" id="GO:0051920">
    <property type="term" value="F:peroxiredoxin activity"/>
    <property type="evidence" value="ECO:0007669"/>
    <property type="project" value="InterPro"/>
</dbReference>
<dbReference type="PANTHER" id="PTHR34846:SF11">
    <property type="entry name" value="4-CARBOXYMUCONOLACTONE DECARBOXYLASE FAMILY PROTEIN (AFU_ORTHOLOGUE AFUA_6G11590)"/>
    <property type="match status" value="1"/>
</dbReference>
<sequence length="220" mass="23828">MASRCGGLRRRLASVRSVRSLSAASRLTPLTPERQDAEQRELYDRVVTSRGKLVTATHPDGSLVGPWNAMATSPVIGGHLERTGDACRNQSSLTPDVQEVVILAVGAHWRSQFEWYTHERLALKAGLSPEAIAHIKAVSDLTEVLQLLDPTAYAALAFTRELQETARVSDATYAALVDLVGERGAVDVVFTAGYYDAVCRMLNAFEVALPPGAEPPFPES</sequence>
<dbReference type="SUPFAM" id="SSF69118">
    <property type="entry name" value="AhpD-like"/>
    <property type="match status" value="1"/>
</dbReference>
<dbReference type="InterPro" id="IPR003779">
    <property type="entry name" value="CMD-like"/>
</dbReference>
<protein>
    <recommendedName>
        <fullName evidence="1">Carboxymuconolactone decarboxylase-like domain-containing protein</fullName>
    </recommendedName>
</protein>